<dbReference type="InterPro" id="IPR004965">
    <property type="entry name" value="Paralemmin"/>
</dbReference>
<dbReference type="GO" id="GO:0008360">
    <property type="term" value="P:regulation of cell shape"/>
    <property type="evidence" value="ECO:0007669"/>
    <property type="project" value="InterPro"/>
</dbReference>
<dbReference type="PANTHER" id="PTHR47528">
    <property type="entry name" value="PARALEMMIN-3"/>
    <property type="match status" value="1"/>
</dbReference>
<feature type="compositionally biased region" description="Basic and acidic residues" evidence="2">
    <location>
        <begin position="89"/>
        <end position="99"/>
    </location>
</feature>
<dbReference type="InterPro" id="IPR024149">
    <property type="entry name" value="Paralemmin-3"/>
</dbReference>
<dbReference type="GeneTree" id="ENSGT00970000194664"/>
<feature type="compositionally biased region" description="Polar residues" evidence="2">
    <location>
        <begin position="297"/>
        <end position="309"/>
    </location>
</feature>
<feature type="compositionally biased region" description="Polar residues" evidence="2">
    <location>
        <begin position="68"/>
        <end position="77"/>
    </location>
</feature>
<proteinExistence type="predicted"/>
<dbReference type="Pfam" id="PF03285">
    <property type="entry name" value="Paralemmin"/>
    <property type="match status" value="1"/>
</dbReference>
<reference evidence="4" key="1">
    <citation type="submission" date="2013-03" db="EMBL/GenBank/DDBJ databases">
        <authorList>
            <person name="Jeffery W."/>
            <person name="Warren W."/>
            <person name="Wilson R.K."/>
        </authorList>
    </citation>
    <scope>NUCLEOTIDE SEQUENCE</scope>
    <source>
        <strain evidence="4">female</strain>
    </source>
</reference>
<feature type="compositionally biased region" description="Acidic residues" evidence="2">
    <location>
        <begin position="467"/>
        <end position="478"/>
    </location>
</feature>
<feature type="compositionally biased region" description="Basic and acidic residues" evidence="2">
    <location>
        <begin position="319"/>
        <end position="336"/>
    </location>
</feature>
<feature type="region of interest" description="Disordered" evidence="2">
    <location>
        <begin position="225"/>
        <end position="342"/>
    </location>
</feature>
<dbReference type="AlphaFoldDB" id="A0A3B1KDU2"/>
<dbReference type="STRING" id="7994.ENSAMXP00000052076"/>
<keyword evidence="1" id="KW-0175">Coiled coil</keyword>
<feature type="compositionally biased region" description="Acidic residues" evidence="2">
    <location>
        <begin position="549"/>
        <end position="558"/>
    </location>
</feature>
<feature type="compositionally biased region" description="Polar residues" evidence="2">
    <location>
        <begin position="102"/>
        <end position="117"/>
    </location>
</feature>
<feature type="region of interest" description="Disordered" evidence="2">
    <location>
        <begin position="54"/>
        <end position="136"/>
    </location>
</feature>
<feature type="compositionally biased region" description="Low complexity" evidence="2">
    <location>
        <begin position="56"/>
        <end position="67"/>
    </location>
</feature>
<protein>
    <submittedName>
        <fullName evidence="3">Palmdelphin</fullName>
    </submittedName>
</protein>
<evidence type="ECO:0000256" key="1">
    <source>
        <dbReference type="ARBA" id="ARBA00023054"/>
    </source>
</evidence>
<keyword evidence="4" id="KW-1185">Reference proteome</keyword>
<reference evidence="3" key="4">
    <citation type="submission" date="2025-09" db="UniProtKB">
        <authorList>
            <consortium name="Ensembl"/>
        </authorList>
    </citation>
    <scope>IDENTIFICATION</scope>
</reference>
<feature type="compositionally biased region" description="Polar residues" evidence="2">
    <location>
        <begin position="479"/>
        <end position="491"/>
    </location>
</feature>
<feature type="compositionally biased region" description="Basic and acidic residues" evidence="2">
    <location>
        <begin position="532"/>
        <end position="548"/>
    </location>
</feature>
<feature type="region of interest" description="Disordered" evidence="2">
    <location>
        <begin position="413"/>
        <end position="612"/>
    </location>
</feature>
<dbReference type="InParanoid" id="A0A3B1KDU2"/>
<dbReference type="PANTHER" id="PTHR47528:SF1">
    <property type="entry name" value="PARALEMMIN-3"/>
    <property type="match status" value="1"/>
</dbReference>
<feature type="compositionally biased region" description="Acidic residues" evidence="2">
    <location>
        <begin position="431"/>
        <end position="441"/>
    </location>
</feature>
<sequence length="619" mass="67623">MDEAEKYQQRLQAIAEKRRAQEEEDRVRRETEEEWLKIAQRKRKSLRDQWLMEPMASSAEASGTGSTPFLSTQTTEEISTDAPEEIQDEGDKTADKNDENEASSLSDSNTEKPTQVNAADEDEKESGETVNTEVILQNGQLERSVLEVMEIQVERDPKTGATNIKSMAPVAEPVPAAAALDATGEAVFDDGRGAVQPVGATDVIGQLDMQTGPDGDVRIVCDKELGAPEVETGDPEVETGDPEVETGDPEVETGDPEVETGDPEVETGDPEVETGDPEVETGDPEVVEHSTEDLQKTTDSTHNSIQQVKTPEKEDEPEEVQRNDMDVSEAKVQQKEEGDEEWEMVNCRPEEGLDPVVLSFLGFTQVQAEDQGAVLKVEQVLIGGEEVPEMSLSENLSPIMVENVKPGNVESLKSTRNEESQLNTVESSESCPEESFPEETSQDVMLETGGEGESVGLHDLDNISDIMDSEDVSTEDPTEAQQSLPHVSNDTPDVPEATEEVPEDSAGSATTNIEEQDRHPARTETETQSETQRVEEFPHVEIIKHGSNPEDEIFEDVPLDGNKETPQTLKQRAAAAAAAHSFQQEPEIQALVSPDVSSNRTRGGGEMTKHKTCQCCSVM</sequence>
<feature type="region of interest" description="Disordered" evidence="2">
    <location>
        <begin position="15"/>
        <end position="35"/>
    </location>
</feature>
<reference evidence="4" key="2">
    <citation type="journal article" date="2014" name="Nat. Commun.">
        <title>The cavefish genome reveals candidate genes for eye loss.</title>
        <authorList>
            <person name="McGaugh S.E."/>
            <person name="Gross J.B."/>
            <person name="Aken B."/>
            <person name="Blin M."/>
            <person name="Borowsky R."/>
            <person name="Chalopin D."/>
            <person name="Hinaux H."/>
            <person name="Jeffery W.R."/>
            <person name="Keene A."/>
            <person name="Ma L."/>
            <person name="Minx P."/>
            <person name="Murphy D."/>
            <person name="O'Quin K.E."/>
            <person name="Retaux S."/>
            <person name="Rohner N."/>
            <person name="Searle S.M."/>
            <person name="Stahl B.A."/>
            <person name="Tabin C."/>
            <person name="Volff J.N."/>
            <person name="Yoshizawa M."/>
            <person name="Warren W.C."/>
        </authorList>
    </citation>
    <scope>NUCLEOTIDE SEQUENCE [LARGE SCALE GENOMIC DNA]</scope>
    <source>
        <strain evidence="4">female</strain>
    </source>
</reference>
<dbReference type="GO" id="GO:0016020">
    <property type="term" value="C:membrane"/>
    <property type="evidence" value="ECO:0007669"/>
    <property type="project" value="InterPro"/>
</dbReference>
<evidence type="ECO:0000313" key="4">
    <source>
        <dbReference type="Proteomes" id="UP000018467"/>
    </source>
</evidence>
<feature type="compositionally biased region" description="Basic and acidic residues" evidence="2">
    <location>
        <begin position="515"/>
        <end position="525"/>
    </location>
</feature>
<feature type="compositionally biased region" description="Acidic residues" evidence="2">
    <location>
        <begin position="231"/>
        <end position="285"/>
    </location>
</feature>
<feature type="compositionally biased region" description="Acidic residues" evidence="2">
    <location>
        <begin position="78"/>
        <end position="88"/>
    </location>
</feature>
<organism evidence="3 4">
    <name type="scientific">Astyanax mexicanus</name>
    <name type="common">Blind cave fish</name>
    <name type="synonym">Astyanax fasciatus mexicanus</name>
    <dbReference type="NCBI Taxonomy" id="7994"/>
    <lineage>
        <taxon>Eukaryota</taxon>
        <taxon>Metazoa</taxon>
        <taxon>Chordata</taxon>
        <taxon>Craniata</taxon>
        <taxon>Vertebrata</taxon>
        <taxon>Euteleostomi</taxon>
        <taxon>Actinopterygii</taxon>
        <taxon>Neopterygii</taxon>
        <taxon>Teleostei</taxon>
        <taxon>Ostariophysi</taxon>
        <taxon>Characiformes</taxon>
        <taxon>Characoidei</taxon>
        <taxon>Acestrorhamphidae</taxon>
        <taxon>Acestrorhamphinae</taxon>
        <taxon>Astyanax</taxon>
    </lineage>
</organism>
<feature type="compositionally biased region" description="Basic and acidic residues" evidence="2">
    <location>
        <begin position="286"/>
        <end position="296"/>
    </location>
</feature>
<reference evidence="3" key="3">
    <citation type="submission" date="2025-08" db="UniProtKB">
        <authorList>
            <consortium name="Ensembl"/>
        </authorList>
    </citation>
    <scope>IDENTIFICATION</scope>
</reference>
<name>A0A3B1KDU2_ASTMX</name>
<evidence type="ECO:0000256" key="2">
    <source>
        <dbReference type="SAM" id="MobiDB-lite"/>
    </source>
</evidence>
<accession>A0A3B1KDU2</accession>
<dbReference type="Proteomes" id="UP000018467">
    <property type="component" value="Unassembled WGS sequence"/>
</dbReference>
<evidence type="ECO:0000313" key="3">
    <source>
        <dbReference type="Ensembl" id="ENSAMXP00000052076.1"/>
    </source>
</evidence>
<dbReference type="Bgee" id="ENSAMXG00000039374">
    <property type="expression patterns" value="Expressed in head kidney and 5 other cell types or tissues"/>
</dbReference>
<dbReference type="Ensembl" id="ENSAMXT00000037827.1">
    <property type="protein sequence ID" value="ENSAMXP00000052076.1"/>
    <property type="gene ID" value="ENSAMXG00000039374.1"/>
</dbReference>